<reference evidence="1" key="1">
    <citation type="submission" date="2019-04" db="EMBL/GenBank/DDBJ databases">
        <title>Friends and foes A comparative genomics study of 23 Aspergillus species from section Flavi.</title>
        <authorList>
            <consortium name="DOE Joint Genome Institute"/>
            <person name="Kjaerbolling I."/>
            <person name="Vesth T."/>
            <person name="Frisvad J.C."/>
            <person name="Nybo J.L."/>
            <person name="Theobald S."/>
            <person name="Kildgaard S."/>
            <person name="Isbrandt T."/>
            <person name="Kuo A."/>
            <person name="Sato A."/>
            <person name="Lyhne E.K."/>
            <person name="Kogle M.E."/>
            <person name="Wiebenga A."/>
            <person name="Kun R.S."/>
            <person name="Lubbers R.J."/>
            <person name="Makela M.R."/>
            <person name="Barry K."/>
            <person name="Chovatia M."/>
            <person name="Clum A."/>
            <person name="Daum C."/>
            <person name="Haridas S."/>
            <person name="He G."/>
            <person name="LaButti K."/>
            <person name="Lipzen A."/>
            <person name="Mondo S."/>
            <person name="Riley R."/>
            <person name="Salamov A."/>
            <person name="Simmons B.A."/>
            <person name="Magnuson J.K."/>
            <person name="Henrissat B."/>
            <person name="Mortensen U.H."/>
            <person name="Larsen T.O."/>
            <person name="Devries R.P."/>
            <person name="Grigoriev I.V."/>
            <person name="Machida M."/>
            <person name="Baker S.E."/>
            <person name="Andersen M.R."/>
        </authorList>
    </citation>
    <scope>NUCLEOTIDE SEQUENCE [LARGE SCALE GENOMIC DNA]</scope>
    <source>
        <strain evidence="1">CBS 121.62</strain>
    </source>
</reference>
<gene>
    <name evidence="1" type="ORF">BDV35DRAFT_380229</name>
</gene>
<protein>
    <submittedName>
        <fullName evidence="1">Uncharacterized protein</fullName>
    </submittedName>
</protein>
<sequence length="145" mass="16038">MRGGSKIAVVVQVKHCYYYYQINRYIPSRQRTMKLNLGLILIIPQATTILSTATPREEGPADVDGKSPPAKDLFAPESCWTRSPYGCSDSRWCWKQCGPNGEWCWLAKNWGKGEWKSCSQVSDCVPGSDNSDCGQGNCKACGCSC</sequence>
<name>A0A5N6H0I1_ASPFL</name>
<proteinExistence type="predicted"/>
<dbReference type="VEuPathDB" id="FungiDB:F9C07_2159255"/>
<dbReference type="AlphaFoldDB" id="A0A5N6H0I1"/>
<organism evidence="1">
    <name type="scientific">Aspergillus flavus</name>
    <dbReference type="NCBI Taxonomy" id="5059"/>
    <lineage>
        <taxon>Eukaryota</taxon>
        <taxon>Fungi</taxon>
        <taxon>Dikarya</taxon>
        <taxon>Ascomycota</taxon>
        <taxon>Pezizomycotina</taxon>
        <taxon>Eurotiomycetes</taxon>
        <taxon>Eurotiomycetidae</taxon>
        <taxon>Eurotiales</taxon>
        <taxon>Aspergillaceae</taxon>
        <taxon>Aspergillus</taxon>
        <taxon>Aspergillus subgen. Circumdati</taxon>
    </lineage>
</organism>
<dbReference type="EMBL" id="ML734594">
    <property type="protein sequence ID" value="KAB8247009.1"/>
    <property type="molecule type" value="Genomic_DNA"/>
</dbReference>
<accession>A0A5N6H0I1</accession>
<evidence type="ECO:0000313" key="1">
    <source>
        <dbReference type="EMBL" id="KAB8247009.1"/>
    </source>
</evidence>
<dbReference type="Proteomes" id="UP000325434">
    <property type="component" value="Unassembled WGS sequence"/>
</dbReference>